<reference evidence="1" key="2">
    <citation type="journal article" date="2022" name="New Phytol.">
        <title>Evolutionary transition to the ectomycorrhizal habit in the genomes of a hyperdiverse lineage of mushroom-forming fungi.</title>
        <authorList>
            <person name="Looney B."/>
            <person name="Miyauchi S."/>
            <person name="Morin E."/>
            <person name="Drula E."/>
            <person name="Courty P.E."/>
            <person name="Kohler A."/>
            <person name="Kuo A."/>
            <person name="LaButti K."/>
            <person name="Pangilinan J."/>
            <person name="Lipzen A."/>
            <person name="Riley R."/>
            <person name="Andreopoulos W."/>
            <person name="He G."/>
            <person name="Johnson J."/>
            <person name="Nolan M."/>
            <person name="Tritt A."/>
            <person name="Barry K.W."/>
            <person name="Grigoriev I.V."/>
            <person name="Nagy L.G."/>
            <person name="Hibbett D."/>
            <person name="Henrissat B."/>
            <person name="Matheny P.B."/>
            <person name="Labbe J."/>
            <person name="Martin F.M."/>
        </authorList>
    </citation>
    <scope>NUCLEOTIDE SEQUENCE</scope>
    <source>
        <strain evidence="1">FP105234-sp</strain>
    </source>
</reference>
<sequence>MDRHGHVVCLGGQPTDEGLNGKTYEEADRLPPWAHSHVTFFIPSGIHRSISRVLYARGVHRLVLSSLVPNDHVHGIPKALPRSLDACGTQVVDAVLHVLIALARGVGSLLRGIRSRQSVNRQAVQGCDPLQWNTRRLQLMISPRLAHGVINTRAGVEVSCVGDVIQSR</sequence>
<dbReference type="EMBL" id="MU275847">
    <property type="protein sequence ID" value="KAI0052187.1"/>
    <property type="molecule type" value="Genomic_DNA"/>
</dbReference>
<accession>A0ACB8S7K1</accession>
<name>A0ACB8S7K1_9AGAM</name>
<gene>
    <name evidence="1" type="ORF">FA95DRAFT_68869</name>
</gene>
<protein>
    <submittedName>
        <fullName evidence="1">Uncharacterized protein</fullName>
    </submittedName>
</protein>
<keyword evidence="2" id="KW-1185">Reference proteome</keyword>
<evidence type="ECO:0000313" key="1">
    <source>
        <dbReference type="EMBL" id="KAI0052187.1"/>
    </source>
</evidence>
<proteinExistence type="predicted"/>
<evidence type="ECO:0000313" key="2">
    <source>
        <dbReference type="Proteomes" id="UP000814033"/>
    </source>
</evidence>
<organism evidence="1 2">
    <name type="scientific">Auriscalpium vulgare</name>
    <dbReference type="NCBI Taxonomy" id="40419"/>
    <lineage>
        <taxon>Eukaryota</taxon>
        <taxon>Fungi</taxon>
        <taxon>Dikarya</taxon>
        <taxon>Basidiomycota</taxon>
        <taxon>Agaricomycotina</taxon>
        <taxon>Agaricomycetes</taxon>
        <taxon>Russulales</taxon>
        <taxon>Auriscalpiaceae</taxon>
        <taxon>Auriscalpium</taxon>
    </lineage>
</organism>
<reference evidence="1" key="1">
    <citation type="submission" date="2021-02" db="EMBL/GenBank/DDBJ databases">
        <authorList>
            <consortium name="DOE Joint Genome Institute"/>
            <person name="Ahrendt S."/>
            <person name="Looney B.P."/>
            <person name="Miyauchi S."/>
            <person name="Morin E."/>
            <person name="Drula E."/>
            <person name="Courty P.E."/>
            <person name="Chicoki N."/>
            <person name="Fauchery L."/>
            <person name="Kohler A."/>
            <person name="Kuo A."/>
            <person name="Labutti K."/>
            <person name="Pangilinan J."/>
            <person name="Lipzen A."/>
            <person name="Riley R."/>
            <person name="Andreopoulos W."/>
            <person name="He G."/>
            <person name="Johnson J."/>
            <person name="Barry K.W."/>
            <person name="Grigoriev I.V."/>
            <person name="Nagy L."/>
            <person name="Hibbett D."/>
            <person name="Henrissat B."/>
            <person name="Matheny P.B."/>
            <person name="Labbe J."/>
            <person name="Martin F."/>
        </authorList>
    </citation>
    <scope>NUCLEOTIDE SEQUENCE</scope>
    <source>
        <strain evidence="1">FP105234-sp</strain>
    </source>
</reference>
<dbReference type="Proteomes" id="UP000814033">
    <property type="component" value="Unassembled WGS sequence"/>
</dbReference>
<comment type="caution">
    <text evidence="1">The sequence shown here is derived from an EMBL/GenBank/DDBJ whole genome shotgun (WGS) entry which is preliminary data.</text>
</comment>